<dbReference type="Proteomes" id="UP001589733">
    <property type="component" value="Unassembled WGS sequence"/>
</dbReference>
<accession>A0ABV6AZB3</accession>
<protein>
    <submittedName>
        <fullName evidence="2">Uncharacterized protein</fullName>
    </submittedName>
</protein>
<evidence type="ECO:0000256" key="1">
    <source>
        <dbReference type="SAM" id="MobiDB-lite"/>
    </source>
</evidence>
<dbReference type="EMBL" id="JBHLYR010000028">
    <property type="protein sequence ID" value="MFB9992075.1"/>
    <property type="molecule type" value="Genomic_DNA"/>
</dbReference>
<organism evidence="2 3">
    <name type="scientific">Deinococcus oregonensis</name>
    <dbReference type="NCBI Taxonomy" id="1805970"/>
    <lineage>
        <taxon>Bacteria</taxon>
        <taxon>Thermotogati</taxon>
        <taxon>Deinococcota</taxon>
        <taxon>Deinococci</taxon>
        <taxon>Deinococcales</taxon>
        <taxon>Deinococcaceae</taxon>
        <taxon>Deinococcus</taxon>
    </lineage>
</organism>
<feature type="region of interest" description="Disordered" evidence="1">
    <location>
        <begin position="1"/>
        <end position="25"/>
    </location>
</feature>
<sequence length="48" mass="5371">MRAEKRDYWNAARATGLNEEPEDLSPSVARSLQLDSPPLSLLHFTCPS</sequence>
<gene>
    <name evidence="2" type="ORF">ACFFLM_08890</name>
</gene>
<evidence type="ECO:0000313" key="3">
    <source>
        <dbReference type="Proteomes" id="UP001589733"/>
    </source>
</evidence>
<evidence type="ECO:0000313" key="2">
    <source>
        <dbReference type="EMBL" id="MFB9992075.1"/>
    </source>
</evidence>
<dbReference type="RefSeq" id="WP_380008276.1">
    <property type="nucleotide sequence ID" value="NZ_JBHLYR010000028.1"/>
</dbReference>
<reference evidence="2 3" key="1">
    <citation type="submission" date="2024-09" db="EMBL/GenBank/DDBJ databases">
        <authorList>
            <person name="Sun Q."/>
            <person name="Mori K."/>
        </authorList>
    </citation>
    <scope>NUCLEOTIDE SEQUENCE [LARGE SCALE GENOMIC DNA]</scope>
    <source>
        <strain evidence="2 3">JCM 13503</strain>
    </source>
</reference>
<name>A0ABV6AZB3_9DEIO</name>
<keyword evidence="3" id="KW-1185">Reference proteome</keyword>
<comment type="caution">
    <text evidence="2">The sequence shown here is derived from an EMBL/GenBank/DDBJ whole genome shotgun (WGS) entry which is preliminary data.</text>
</comment>
<proteinExistence type="predicted"/>